<feature type="transmembrane region" description="Helical" evidence="6">
    <location>
        <begin position="46"/>
        <end position="68"/>
    </location>
</feature>
<feature type="transmembrane region" description="Helical" evidence="6">
    <location>
        <begin position="327"/>
        <end position="349"/>
    </location>
</feature>
<feature type="transmembrane region" description="Helical" evidence="6">
    <location>
        <begin position="293"/>
        <end position="315"/>
    </location>
</feature>
<keyword evidence="8" id="KW-1185">Reference proteome</keyword>
<feature type="transmembrane region" description="Helical" evidence="6">
    <location>
        <begin position="15"/>
        <end position="34"/>
    </location>
</feature>
<accession>A0ABT7N0U2</accession>
<evidence type="ECO:0000256" key="6">
    <source>
        <dbReference type="SAM" id="Phobius"/>
    </source>
</evidence>
<feature type="transmembrane region" description="Helical" evidence="6">
    <location>
        <begin position="252"/>
        <end position="273"/>
    </location>
</feature>
<protein>
    <recommendedName>
        <fullName evidence="9">Polysaccharide biosynthesis protein</fullName>
    </recommendedName>
</protein>
<dbReference type="EMBL" id="JASXSZ010000004">
    <property type="protein sequence ID" value="MDL9980324.1"/>
    <property type="molecule type" value="Genomic_DNA"/>
</dbReference>
<keyword evidence="3 6" id="KW-0812">Transmembrane</keyword>
<name>A0ABT7N0U2_9MICO</name>
<feature type="transmembrane region" description="Helical" evidence="6">
    <location>
        <begin position="216"/>
        <end position="240"/>
    </location>
</feature>
<keyword evidence="2" id="KW-1003">Cell membrane</keyword>
<dbReference type="RefSeq" id="WP_286289278.1">
    <property type="nucleotide sequence ID" value="NZ_JASXSZ010000004.1"/>
</dbReference>
<dbReference type="PANTHER" id="PTHR30250:SF11">
    <property type="entry name" value="O-ANTIGEN TRANSPORTER-RELATED"/>
    <property type="match status" value="1"/>
</dbReference>
<comment type="caution">
    <text evidence="7">The sequence shown here is derived from an EMBL/GenBank/DDBJ whole genome shotgun (WGS) entry which is preliminary data.</text>
</comment>
<evidence type="ECO:0000313" key="8">
    <source>
        <dbReference type="Proteomes" id="UP001235064"/>
    </source>
</evidence>
<evidence type="ECO:0000256" key="1">
    <source>
        <dbReference type="ARBA" id="ARBA00004651"/>
    </source>
</evidence>
<feature type="transmembrane region" description="Helical" evidence="6">
    <location>
        <begin position="91"/>
        <end position="115"/>
    </location>
</feature>
<feature type="transmembrane region" description="Helical" evidence="6">
    <location>
        <begin position="121"/>
        <end position="144"/>
    </location>
</feature>
<keyword evidence="5 6" id="KW-0472">Membrane</keyword>
<feature type="transmembrane region" description="Helical" evidence="6">
    <location>
        <begin position="151"/>
        <end position="173"/>
    </location>
</feature>
<feature type="transmembrane region" description="Helical" evidence="6">
    <location>
        <begin position="361"/>
        <end position="384"/>
    </location>
</feature>
<organism evidence="7 8">
    <name type="scientific">Microbacterium candidum</name>
    <dbReference type="NCBI Taxonomy" id="3041922"/>
    <lineage>
        <taxon>Bacteria</taxon>
        <taxon>Bacillati</taxon>
        <taxon>Actinomycetota</taxon>
        <taxon>Actinomycetes</taxon>
        <taxon>Micrococcales</taxon>
        <taxon>Microbacteriaceae</taxon>
        <taxon>Microbacterium</taxon>
    </lineage>
</organism>
<dbReference type="InterPro" id="IPR050833">
    <property type="entry name" value="Poly_Biosynth_Transport"/>
</dbReference>
<proteinExistence type="predicted"/>
<reference evidence="7 8" key="1">
    <citation type="submission" date="2023-06" db="EMBL/GenBank/DDBJ databases">
        <title>Microbacterium sp. nov., isolated from a waste landfill.</title>
        <authorList>
            <person name="Wen W."/>
        </authorList>
    </citation>
    <scope>NUCLEOTIDE SEQUENCE [LARGE SCALE GENOMIC DNA]</scope>
    <source>
        <strain evidence="7 8">ASV49</strain>
    </source>
</reference>
<gene>
    <name evidence="7" type="ORF">QSV35_13355</name>
</gene>
<evidence type="ECO:0000256" key="2">
    <source>
        <dbReference type="ARBA" id="ARBA00022475"/>
    </source>
</evidence>
<keyword evidence="4 6" id="KW-1133">Transmembrane helix</keyword>
<evidence type="ECO:0000313" key="7">
    <source>
        <dbReference type="EMBL" id="MDL9980324.1"/>
    </source>
</evidence>
<sequence>MATAPPAMKAESAGAGLRAILIATAVAGIIGYAIQLLAPSLLPGGSAYVTFSMYWSTLYLCVAALSGLQQEITRASHPAAESPPDARVRDFALIVIGVVVAAVALVALTAGGAVLPGPTAALAIALGIGLCGYVLVAVLGGVLYGLRLWNAVAWLTIIDAVIRGILVVAGLLAGWSAQWIAFAISVPFGLAFLAVWARMRSRVVGAFRVDVTLRRLLINAAGTVTAAAAMGVMMNGMPLLLGLTAGDTDRTLLAGLILTITVTRAPLVVPLLALQSYLISIFRSAGRAVMRRILPILAAVASGVALVAVAAWFIGPWAISFISRGQYVVTPLMMATITVGAGLVGMMCITGPALVATSRHVPYTAGWVSAALLTIAVLALPVPLPFEARLGLALIVPPAVGLAVHVVAVWRHPAVDPAVETSAA</sequence>
<evidence type="ECO:0000256" key="4">
    <source>
        <dbReference type="ARBA" id="ARBA00022989"/>
    </source>
</evidence>
<comment type="subcellular location">
    <subcellularLocation>
        <location evidence="1">Cell membrane</location>
        <topology evidence="1">Multi-pass membrane protein</topology>
    </subcellularLocation>
</comment>
<evidence type="ECO:0000256" key="5">
    <source>
        <dbReference type="ARBA" id="ARBA00023136"/>
    </source>
</evidence>
<feature type="transmembrane region" description="Helical" evidence="6">
    <location>
        <begin position="179"/>
        <end position="196"/>
    </location>
</feature>
<dbReference type="PANTHER" id="PTHR30250">
    <property type="entry name" value="PST FAMILY PREDICTED COLANIC ACID TRANSPORTER"/>
    <property type="match status" value="1"/>
</dbReference>
<dbReference type="Proteomes" id="UP001235064">
    <property type="component" value="Unassembled WGS sequence"/>
</dbReference>
<evidence type="ECO:0008006" key="9">
    <source>
        <dbReference type="Google" id="ProtNLM"/>
    </source>
</evidence>
<evidence type="ECO:0000256" key="3">
    <source>
        <dbReference type="ARBA" id="ARBA00022692"/>
    </source>
</evidence>
<feature type="transmembrane region" description="Helical" evidence="6">
    <location>
        <begin position="390"/>
        <end position="410"/>
    </location>
</feature>